<comment type="subcellular location">
    <subcellularLocation>
        <location evidence="1">Cell inner membrane</location>
        <topology evidence="1">Multi-pass membrane protein</topology>
    </subcellularLocation>
</comment>
<comment type="similarity">
    <text evidence="2">Belongs to the CpsD/CapB family.</text>
</comment>
<dbReference type="AlphaFoldDB" id="A0A532UZK7"/>
<reference evidence="21 22" key="1">
    <citation type="submission" date="2017-06" db="EMBL/GenBank/DDBJ databases">
        <title>Novel microbial phyla capable of carbon fixation and sulfur reduction in deep-sea sediments.</title>
        <authorList>
            <person name="Huang J."/>
            <person name="Baker B."/>
            <person name="Wang Y."/>
        </authorList>
    </citation>
    <scope>NUCLEOTIDE SEQUENCE [LARGE SCALE GENOMIC DNA]</scope>
    <source>
        <strain evidence="21">B3_LCP</strain>
    </source>
</reference>
<dbReference type="InterPro" id="IPR050445">
    <property type="entry name" value="Bact_polysacc_biosynth/exp"/>
</dbReference>
<keyword evidence="6" id="KW-0997">Cell inner membrane</keyword>
<keyword evidence="10" id="KW-0418">Kinase</keyword>
<dbReference type="Pfam" id="PF13807">
    <property type="entry name" value="GNVR"/>
    <property type="match status" value="1"/>
</dbReference>
<evidence type="ECO:0000256" key="1">
    <source>
        <dbReference type="ARBA" id="ARBA00004429"/>
    </source>
</evidence>
<evidence type="ECO:0000256" key="13">
    <source>
        <dbReference type="ARBA" id="ARBA00023136"/>
    </source>
</evidence>
<keyword evidence="8 17" id="KW-0812">Transmembrane</keyword>
<evidence type="ECO:0000256" key="4">
    <source>
        <dbReference type="ARBA" id="ARBA00011903"/>
    </source>
</evidence>
<dbReference type="GO" id="GO:0042802">
    <property type="term" value="F:identical protein binding"/>
    <property type="evidence" value="ECO:0007669"/>
    <property type="project" value="UniProtKB-ARBA"/>
</dbReference>
<feature type="coiled-coil region" evidence="16">
    <location>
        <begin position="183"/>
        <end position="210"/>
    </location>
</feature>
<comment type="caution">
    <text evidence="21">The sequence shown here is derived from an EMBL/GenBank/DDBJ whole genome shotgun (WGS) entry which is preliminary data.</text>
</comment>
<evidence type="ECO:0000256" key="12">
    <source>
        <dbReference type="ARBA" id="ARBA00022989"/>
    </source>
</evidence>
<dbReference type="NCBIfam" id="TIGR01007">
    <property type="entry name" value="eps_fam"/>
    <property type="match status" value="1"/>
</dbReference>
<dbReference type="Pfam" id="PF13614">
    <property type="entry name" value="AAA_31"/>
    <property type="match status" value="1"/>
</dbReference>
<proteinExistence type="inferred from homology"/>
<evidence type="ECO:0000313" key="21">
    <source>
        <dbReference type="EMBL" id="TKJ40386.1"/>
    </source>
</evidence>
<comment type="similarity">
    <text evidence="3">Belongs to the etk/wzc family.</text>
</comment>
<evidence type="ECO:0000256" key="6">
    <source>
        <dbReference type="ARBA" id="ARBA00022519"/>
    </source>
</evidence>
<evidence type="ECO:0000256" key="5">
    <source>
        <dbReference type="ARBA" id="ARBA00022475"/>
    </source>
</evidence>
<dbReference type="InterPro" id="IPR005702">
    <property type="entry name" value="Wzc-like_C"/>
</dbReference>
<keyword evidence="12 17" id="KW-1133">Transmembrane helix</keyword>
<keyword evidence="9" id="KW-0547">Nucleotide-binding</keyword>
<dbReference type="Proteomes" id="UP000319619">
    <property type="component" value="Unassembled WGS sequence"/>
</dbReference>
<dbReference type="PANTHER" id="PTHR32309:SF13">
    <property type="entry name" value="FERRIC ENTEROBACTIN TRANSPORT PROTEIN FEPE"/>
    <property type="match status" value="1"/>
</dbReference>
<dbReference type="CDD" id="cd05387">
    <property type="entry name" value="BY-kinase"/>
    <property type="match status" value="1"/>
</dbReference>
<evidence type="ECO:0000259" key="20">
    <source>
        <dbReference type="Pfam" id="PF13807"/>
    </source>
</evidence>
<keyword evidence="11" id="KW-0067">ATP-binding</keyword>
<sequence>MTEDREGSVNFSEYLRIILRGRWIILVCFLLILGSTTYFTYKMEPVFQASTTIMIEDKGRLEQSVFGFAGFMNAQTMIANQVEVLKSRKLANRVLMSLETSPYKENLRLLAEHDRNGRPINHEMRLRRLRESITVEPILDTDIIVVKVTANSSFEASYLANEIASVFYDMNLEISKGEVGEVRKFLESQLDSVKQKLAKSEDALRKYKEENKLVALDEETVKLVEQTAIFRAHLNETQTELHQNKLALQDLKKKHLETKSTLVEDVSNISSPLVVEFQRLIAEKQALIANLIAKSSPGYEIVVDEIEREIDEAKKALAEEAYKIANSGITSIDPLKTSQDLFDQILQADINIKSLKARGEALEKVVGTYESQLEDIPQKNLELIKLIRQAELNEKIFLLRSEKYEESRIAEAGKTANVRIIDTAVPPQRPIRPNKKLNVTLAIFFGLGLGVAISFIIELLDSSIRTVEDLEKMRVNVLGAIPTINPADIARRMKRKGMKLTPEDQALITSKLITNFSPKSPVSEAYRSLRTNILFSNIDTPIKTLVISSSATKEGKSTTVANLAITMSQMGSRVLIVDGDLRRPTIHSLFNMDRQVGLTNALLGTYTLDEVIKPSGIENLDVITAGDIPPNPSELLSSNTMRKVLSLLSERYDLILIDSPPIIAVTDAAVLSTRTDAVLLVVSSGYITRKEVLRAVQLLGNVNANLLGVLLNGLDVKRIYGSYYYYYHYYQYYYYYSAKKKGRRHKEPAEAPPKERSEALET</sequence>
<evidence type="ECO:0000256" key="15">
    <source>
        <dbReference type="ARBA" id="ARBA00051245"/>
    </source>
</evidence>
<evidence type="ECO:0000256" key="7">
    <source>
        <dbReference type="ARBA" id="ARBA00022679"/>
    </source>
</evidence>
<dbReference type="Gene3D" id="3.40.50.300">
    <property type="entry name" value="P-loop containing nucleotide triphosphate hydrolases"/>
    <property type="match status" value="1"/>
</dbReference>
<feature type="transmembrane region" description="Helical" evidence="17">
    <location>
        <begin position="23"/>
        <end position="41"/>
    </location>
</feature>
<evidence type="ECO:0000256" key="8">
    <source>
        <dbReference type="ARBA" id="ARBA00022692"/>
    </source>
</evidence>
<feature type="domain" description="Polysaccharide chain length determinant N-terminal" evidence="18">
    <location>
        <begin position="9"/>
        <end position="95"/>
    </location>
</feature>
<evidence type="ECO:0000256" key="11">
    <source>
        <dbReference type="ARBA" id="ARBA00022840"/>
    </source>
</evidence>
<evidence type="ECO:0000256" key="9">
    <source>
        <dbReference type="ARBA" id="ARBA00022741"/>
    </source>
</evidence>
<dbReference type="InterPro" id="IPR032807">
    <property type="entry name" value="GNVR"/>
</dbReference>
<evidence type="ECO:0000256" key="17">
    <source>
        <dbReference type="SAM" id="Phobius"/>
    </source>
</evidence>
<evidence type="ECO:0000256" key="3">
    <source>
        <dbReference type="ARBA" id="ARBA00008883"/>
    </source>
</evidence>
<keyword evidence="7" id="KW-0808">Transferase</keyword>
<dbReference type="FunFam" id="3.40.50.300:FF:000527">
    <property type="entry name" value="Tyrosine-protein kinase etk"/>
    <property type="match status" value="1"/>
</dbReference>
<evidence type="ECO:0000259" key="18">
    <source>
        <dbReference type="Pfam" id="PF02706"/>
    </source>
</evidence>
<dbReference type="InterPro" id="IPR003856">
    <property type="entry name" value="LPS_length_determ_N"/>
</dbReference>
<dbReference type="InterPro" id="IPR027417">
    <property type="entry name" value="P-loop_NTPase"/>
</dbReference>
<dbReference type="SUPFAM" id="SSF52540">
    <property type="entry name" value="P-loop containing nucleoside triphosphate hydrolases"/>
    <property type="match status" value="1"/>
</dbReference>
<dbReference type="GO" id="GO:0005886">
    <property type="term" value="C:plasma membrane"/>
    <property type="evidence" value="ECO:0007669"/>
    <property type="project" value="UniProtKB-SubCell"/>
</dbReference>
<feature type="domain" description="AAA" evidence="19">
    <location>
        <begin position="554"/>
        <end position="690"/>
    </location>
</feature>
<dbReference type="InterPro" id="IPR025669">
    <property type="entry name" value="AAA_dom"/>
</dbReference>
<evidence type="ECO:0000256" key="10">
    <source>
        <dbReference type="ARBA" id="ARBA00022777"/>
    </source>
</evidence>
<dbReference type="PANTHER" id="PTHR32309">
    <property type="entry name" value="TYROSINE-PROTEIN KINASE"/>
    <property type="match status" value="1"/>
</dbReference>
<protein>
    <recommendedName>
        <fullName evidence="4">non-specific protein-tyrosine kinase</fullName>
        <ecNumber evidence="4">2.7.10.2</ecNumber>
    </recommendedName>
</protein>
<accession>A0A532UZK7</accession>
<evidence type="ECO:0000256" key="16">
    <source>
        <dbReference type="SAM" id="Coils"/>
    </source>
</evidence>
<comment type="catalytic activity">
    <reaction evidence="15">
        <text>L-tyrosyl-[protein] + ATP = O-phospho-L-tyrosyl-[protein] + ADP + H(+)</text>
        <dbReference type="Rhea" id="RHEA:10596"/>
        <dbReference type="Rhea" id="RHEA-COMP:10136"/>
        <dbReference type="Rhea" id="RHEA-COMP:20101"/>
        <dbReference type="ChEBI" id="CHEBI:15378"/>
        <dbReference type="ChEBI" id="CHEBI:30616"/>
        <dbReference type="ChEBI" id="CHEBI:46858"/>
        <dbReference type="ChEBI" id="CHEBI:61978"/>
        <dbReference type="ChEBI" id="CHEBI:456216"/>
        <dbReference type="EC" id="2.7.10.2"/>
    </reaction>
</comment>
<evidence type="ECO:0000256" key="2">
    <source>
        <dbReference type="ARBA" id="ARBA00007316"/>
    </source>
</evidence>
<keyword evidence="5" id="KW-1003">Cell membrane</keyword>
<dbReference type="GO" id="GO:0005524">
    <property type="term" value="F:ATP binding"/>
    <property type="evidence" value="ECO:0007669"/>
    <property type="project" value="UniProtKB-KW"/>
</dbReference>
<evidence type="ECO:0000259" key="19">
    <source>
        <dbReference type="Pfam" id="PF13614"/>
    </source>
</evidence>
<evidence type="ECO:0000313" key="22">
    <source>
        <dbReference type="Proteomes" id="UP000319619"/>
    </source>
</evidence>
<evidence type="ECO:0000256" key="14">
    <source>
        <dbReference type="ARBA" id="ARBA00023137"/>
    </source>
</evidence>
<gene>
    <name evidence="21" type="ORF">CEE37_08675</name>
</gene>
<keyword evidence="13 17" id="KW-0472">Membrane</keyword>
<keyword evidence="14" id="KW-0829">Tyrosine-protein kinase</keyword>
<dbReference type="EMBL" id="NJBN01000005">
    <property type="protein sequence ID" value="TKJ40386.1"/>
    <property type="molecule type" value="Genomic_DNA"/>
</dbReference>
<name>A0A532UZK7_UNCL8</name>
<dbReference type="Pfam" id="PF02706">
    <property type="entry name" value="Wzz"/>
    <property type="match status" value="1"/>
</dbReference>
<feature type="domain" description="Tyrosine-protein kinase G-rich" evidence="20">
    <location>
        <begin position="382"/>
        <end position="456"/>
    </location>
</feature>
<organism evidence="21 22">
    <name type="scientific">candidate division LCP-89 bacterium B3_LCP</name>
    <dbReference type="NCBI Taxonomy" id="2012998"/>
    <lineage>
        <taxon>Bacteria</taxon>
        <taxon>Pseudomonadati</taxon>
        <taxon>Bacteria division LCP-89</taxon>
    </lineage>
</organism>
<dbReference type="EC" id="2.7.10.2" evidence="4"/>
<dbReference type="GO" id="GO:0004715">
    <property type="term" value="F:non-membrane spanning protein tyrosine kinase activity"/>
    <property type="evidence" value="ECO:0007669"/>
    <property type="project" value="UniProtKB-EC"/>
</dbReference>
<keyword evidence="16" id="KW-0175">Coiled coil</keyword>